<keyword evidence="3" id="KW-1185">Reference proteome</keyword>
<dbReference type="AlphaFoldDB" id="A0A8J6ULH1"/>
<name>A0A8J6ULH1_9GAMM</name>
<dbReference type="EMBL" id="JACXAF010000006">
    <property type="protein sequence ID" value="MBD1388965.1"/>
    <property type="molecule type" value="Genomic_DNA"/>
</dbReference>
<gene>
    <name evidence="2" type="ORF">IC617_05945</name>
</gene>
<organism evidence="2 3">
    <name type="scientific">Neiella litorisoli</name>
    <dbReference type="NCBI Taxonomy" id="2771431"/>
    <lineage>
        <taxon>Bacteria</taxon>
        <taxon>Pseudomonadati</taxon>
        <taxon>Pseudomonadota</taxon>
        <taxon>Gammaproteobacteria</taxon>
        <taxon>Alteromonadales</taxon>
        <taxon>Echinimonadaceae</taxon>
        <taxon>Neiella</taxon>
    </lineage>
</organism>
<sequence>MKLTLLFATTLLSTAVLAEGPAPKDIYQETVELCNEWADDDEIPAGERQEYLNKCIKNDLENMGYTADKPAGGENLDAIALNKDGE</sequence>
<dbReference type="Proteomes" id="UP000638014">
    <property type="component" value="Unassembled WGS sequence"/>
</dbReference>
<keyword evidence="1" id="KW-0732">Signal</keyword>
<evidence type="ECO:0000313" key="2">
    <source>
        <dbReference type="EMBL" id="MBD1388965.1"/>
    </source>
</evidence>
<evidence type="ECO:0000313" key="3">
    <source>
        <dbReference type="Proteomes" id="UP000638014"/>
    </source>
</evidence>
<evidence type="ECO:0000256" key="1">
    <source>
        <dbReference type="SAM" id="SignalP"/>
    </source>
</evidence>
<dbReference type="RefSeq" id="WP_191144072.1">
    <property type="nucleotide sequence ID" value="NZ_JACXAF010000006.1"/>
</dbReference>
<comment type="caution">
    <text evidence="2">The sequence shown here is derived from an EMBL/GenBank/DDBJ whole genome shotgun (WGS) entry which is preliminary data.</text>
</comment>
<evidence type="ECO:0008006" key="4">
    <source>
        <dbReference type="Google" id="ProtNLM"/>
    </source>
</evidence>
<proteinExistence type="predicted"/>
<feature type="signal peptide" evidence="1">
    <location>
        <begin position="1"/>
        <end position="18"/>
    </location>
</feature>
<feature type="chain" id="PRO_5035277407" description="Entry exclusion lipoprotein TrbK" evidence="1">
    <location>
        <begin position="19"/>
        <end position="86"/>
    </location>
</feature>
<accession>A0A8J6ULH1</accession>
<reference evidence="2" key="1">
    <citation type="submission" date="2020-09" db="EMBL/GenBank/DDBJ databases">
        <title>A novel bacterium of genus Neiella, isolated from South China Sea.</title>
        <authorList>
            <person name="Huang H."/>
            <person name="Mo K."/>
            <person name="Hu Y."/>
        </authorList>
    </citation>
    <scope>NUCLEOTIDE SEQUENCE</scope>
    <source>
        <strain evidence="2">HB171785</strain>
    </source>
</reference>
<protein>
    <recommendedName>
        <fullName evidence="4">Entry exclusion lipoprotein TrbK</fullName>
    </recommendedName>
</protein>